<accession>A0A8J5L602</accession>
<name>A0A8J5L602_ZINOF</name>
<comment type="caution">
    <text evidence="1">The sequence shown here is derived from an EMBL/GenBank/DDBJ whole genome shotgun (WGS) entry which is preliminary data.</text>
</comment>
<evidence type="ECO:0000313" key="1">
    <source>
        <dbReference type="EMBL" id="KAG6507548.1"/>
    </source>
</evidence>
<organism evidence="1 2">
    <name type="scientific">Zingiber officinale</name>
    <name type="common">Ginger</name>
    <name type="synonym">Amomum zingiber</name>
    <dbReference type="NCBI Taxonomy" id="94328"/>
    <lineage>
        <taxon>Eukaryota</taxon>
        <taxon>Viridiplantae</taxon>
        <taxon>Streptophyta</taxon>
        <taxon>Embryophyta</taxon>
        <taxon>Tracheophyta</taxon>
        <taxon>Spermatophyta</taxon>
        <taxon>Magnoliopsida</taxon>
        <taxon>Liliopsida</taxon>
        <taxon>Zingiberales</taxon>
        <taxon>Zingiberaceae</taxon>
        <taxon>Zingiber</taxon>
    </lineage>
</organism>
<reference evidence="1 2" key="1">
    <citation type="submission" date="2020-08" db="EMBL/GenBank/DDBJ databases">
        <title>Plant Genome Project.</title>
        <authorList>
            <person name="Zhang R.-G."/>
        </authorList>
    </citation>
    <scope>NUCLEOTIDE SEQUENCE [LARGE SCALE GENOMIC DNA]</scope>
    <source>
        <tissue evidence="1">Rhizome</tissue>
    </source>
</reference>
<sequence>MEGWGGICKWKPQKYDPKSEEKICAHASGKYGPIKSTIDAEIHAVMNSMDRPWTPTEKDLLLLIQIEGALLQIQTKPNMKASHHLAGLITSWNNTQNWPAQAVQASFTQKNTTKDLIWPTLNRQQLVMSSTAFESWSLSAKSRKTTSDEEAIMKDKALTGKMPYQLSQKPDWTSGKPLCDYKQ</sequence>
<dbReference type="EMBL" id="JACMSC010000009">
    <property type="protein sequence ID" value="KAG6507548.1"/>
    <property type="molecule type" value="Genomic_DNA"/>
</dbReference>
<keyword evidence="2" id="KW-1185">Reference proteome</keyword>
<evidence type="ECO:0000313" key="2">
    <source>
        <dbReference type="Proteomes" id="UP000734854"/>
    </source>
</evidence>
<proteinExistence type="predicted"/>
<gene>
    <name evidence="1" type="ORF">ZIOFF_032898</name>
</gene>
<dbReference type="AlphaFoldDB" id="A0A8J5L602"/>
<dbReference type="Proteomes" id="UP000734854">
    <property type="component" value="Unassembled WGS sequence"/>
</dbReference>
<protein>
    <submittedName>
        <fullName evidence="1">Uncharacterized protein</fullName>
    </submittedName>
</protein>